<dbReference type="AlphaFoldDB" id="A0AA88HYG6"/>
<proteinExistence type="inferred from homology"/>
<evidence type="ECO:0000313" key="3">
    <source>
        <dbReference type="Proteomes" id="UP001187531"/>
    </source>
</evidence>
<evidence type="ECO:0000313" key="2">
    <source>
        <dbReference type="EMBL" id="KAK2719438.1"/>
    </source>
</evidence>
<organism evidence="2 3">
    <name type="scientific">Artemia franciscana</name>
    <name type="common">Brine shrimp</name>
    <name type="synonym">Artemia sanfranciscana</name>
    <dbReference type="NCBI Taxonomy" id="6661"/>
    <lineage>
        <taxon>Eukaryota</taxon>
        <taxon>Metazoa</taxon>
        <taxon>Ecdysozoa</taxon>
        <taxon>Arthropoda</taxon>
        <taxon>Crustacea</taxon>
        <taxon>Branchiopoda</taxon>
        <taxon>Anostraca</taxon>
        <taxon>Artemiidae</taxon>
        <taxon>Artemia</taxon>
    </lineage>
</organism>
<dbReference type="InterPro" id="IPR010342">
    <property type="entry name" value="DUF938"/>
</dbReference>
<evidence type="ECO:0008006" key="4">
    <source>
        <dbReference type="Google" id="ProtNLM"/>
    </source>
</evidence>
<dbReference type="InterPro" id="IPR029063">
    <property type="entry name" value="SAM-dependent_MTases_sf"/>
</dbReference>
<comment type="similarity">
    <text evidence="1">Belongs to the UPF0585 family.</text>
</comment>
<dbReference type="Pfam" id="PF06080">
    <property type="entry name" value="DUF938"/>
    <property type="match status" value="1"/>
</dbReference>
<gene>
    <name evidence="2" type="ORF">QYM36_005058</name>
</gene>
<dbReference type="PANTHER" id="PTHR20974">
    <property type="entry name" value="UPF0585 PROTEIN CG18661"/>
    <property type="match status" value="1"/>
</dbReference>
<protein>
    <recommendedName>
        <fullName evidence="4">Methyltransferase-like 26</fullName>
    </recommendedName>
</protein>
<dbReference type="Gene3D" id="3.40.50.150">
    <property type="entry name" value="Vaccinia Virus protein VP39"/>
    <property type="match status" value="1"/>
</dbReference>
<sequence>MVKQFSAAADRNKDPILLQLKKYYKKYVNPGEKELCLEISSGTGQHVSHFAKHFPNIIWQPSDCKDSSFSSISEYCRGLINVNQPIVIDVLKEYSEWNIETKSVDYVLNINMIHITPLECSYGLFQNASKVLKTNGLLITYGPYSINGKITPESNVSFDLTLKEQNPAWGLKDISLLEKIASLNGIKFLALEDMPSNNKLIVWQKV</sequence>
<reference evidence="2" key="1">
    <citation type="submission" date="2023-07" db="EMBL/GenBank/DDBJ databases">
        <title>Chromosome-level genome assembly of Artemia franciscana.</title>
        <authorList>
            <person name="Jo E."/>
        </authorList>
    </citation>
    <scope>NUCLEOTIDE SEQUENCE</scope>
    <source>
        <tissue evidence="2">Whole body</tissue>
    </source>
</reference>
<name>A0AA88HYG6_ARTSF</name>
<dbReference type="Proteomes" id="UP001187531">
    <property type="component" value="Unassembled WGS sequence"/>
</dbReference>
<dbReference type="SUPFAM" id="SSF53335">
    <property type="entry name" value="S-adenosyl-L-methionine-dependent methyltransferases"/>
    <property type="match status" value="1"/>
</dbReference>
<keyword evidence="3" id="KW-1185">Reference proteome</keyword>
<evidence type="ECO:0000256" key="1">
    <source>
        <dbReference type="ARBA" id="ARBA00008308"/>
    </source>
</evidence>
<dbReference type="EMBL" id="JAVRJZ010000008">
    <property type="protein sequence ID" value="KAK2719438.1"/>
    <property type="molecule type" value="Genomic_DNA"/>
</dbReference>
<dbReference type="PANTHER" id="PTHR20974:SF0">
    <property type="entry name" value="UPF0585 PROTEIN CG18661"/>
    <property type="match status" value="1"/>
</dbReference>
<comment type="caution">
    <text evidence="2">The sequence shown here is derived from an EMBL/GenBank/DDBJ whole genome shotgun (WGS) entry which is preliminary data.</text>
</comment>
<accession>A0AA88HYG6</accession>